<sequence length="125" mass="14422">MKKIFLAVFCLVFFSCVKDEKKKETPSDTTPEKEVVLLKEPVKLEEALIFTVQIAACKKEYKKLEVIENVNVYEEGTFFKYRIGAFQTYKEATAHKKQLNRKHKGVFVQALLNNAPISITEALLY</sequence>
<organism evidence="1 2">
    <name type="scientific">Polaribacter irgensii 23-P</name>
    <dbReference type="NCBI Taxonomy" id="313594"/>
    <lineage>
        <taxon>Bacteria</taxon>
        <taxon>Pseudomonadati</taxon>
        <taxon>Bacteroidota</taxon>
        <taxon>Flavobacteriia</taxon>
        <taxon>Flavobacteriales</taxon>
        <taxon>Flavobacteriaceae</taxon>
    </lineage>
</organism>
<keyword evidence="2" id="KW-1185">Reference proteome</keyword>
<dbReference type="OrthoDB" id="1202222at2"/>
<dbReference type="EMBL" id="AAOG01000005">
    <property type="protein sequence ID" value="EAR11604.1"/>
    <property type="molecule type" value="Genomic_DNA"/>
</dbReference>
<dbReference type="HOGENOM" id="CLU_1990602_0_0_10"/>
<accession>A4C2T0</accession>
<proteinExistence type="predicted"/>
<comment type="caution">
    <text evidence="1">The sequence shown here is derived from an EMBL/GenBank/DDBJ whole genome shotgun (WGS) entry which is preliminary data.</text>
</comment>
<evidence type="ECO:0008006" key="3">
    <source>
        <dbReference type="Google" id="ProtNLM"/>
    </source>
</evidence>
<protein>
    <recommendedName>
        <fullName evidence="3">SPOR domain-containing protein</fullName>
    </recommendedName>
</protein>
<dbReference type="eggNOG" id="ENOG5031ZX3">
    <property type="taxonomic scope" value="Bacteria"/>
</dbReference>
<dbReference type="AlphaFoldDB" id="A4C2T0"/>
<dbReference type="Proteomes" id="UP000003053">
    <property type="component" value="Unassembled WGS sequence"/>
</dbReference>
<dbReference type="STRING" id="313594.PI23P_00320"/>
<dbReference type="RefSeq" id="WP_004568682.1">
    <property type="nucleotide sequence ID" value="NZ_CH724148.1"/>
</dbReference>
<reference evidence="1 2" key="1">
    <citation type="submission" date="2006-02" db="EMBL/GenBank/DDBJ databases">
        <authorList>
            <person name="Murray A."/>
            <person name="Staley J."/>
            <person name="Ferriera S."/>
            <person name="Johnson J."/>
            <person name="Kravitz S."/>
            <person name="Halpern A."/>
            <person name="Remington K."/>
            <person name="Beeson K."/>
            <person name="Tran B."/>
            <person name="Rogers Y.-H."/>
            <person name="Friedman R."/>
            <person name="Venter J.C."/>
        </authorList>
    </citation>
    <scope>NUCLEOTIDE SEQUENCE [LARGE SCALE GENOMIC DNA]</scope>
    <source>
        <strain evidence="1 2">23-P</strain>
    </source>
</reference>
<gene>
    <name evidence="1" type="ORF">PI23P_00320</name>
</gene>
<evidence type="ECO:0000313" key="1">
    <source>
        <dbReference type="EMBL" id="EAR11604.1"/>
    </source>
</evidence>
<evidence type="ECO:0000313" key="2">
    <source>
        <dbReference type="Proteomes" id="UP000003053"/>
    </source>
</evidence>
<name>A4C2T0_9FLAO</name>
<dbReference type="PROSITE" id="PS51257">
    <property type="entry name" value="PROKAR_LIPOPROTEIN"/>
    <property type="match status" value="1"/>
</dbReference>